<dbReference type="HOGENOM" id="CLU_3300665_0_0_2"/>
<sequence>LREVLRRKKVEAKLLTLDEEGDVMGVKVRKVWKWLLGFD</sequence>
<organism evidence="1 2">
    <name type="scientific">Metallosphaera yellowstonensis MK1</name>
    <dbReference type="NCBI Taxonomy" id="671065"/>
    <lineage>
        <taxon>Archaea</taxon>
        <taxon>Thermoproteota</taxon>
        <taxon>Thermoprotei</taxon>
        <taxon>Sulfolobales</taxon>
        <taxon>Sulfolobaceae</taxon>
        <taxon>Metallosphaera</taxon>
    </lineage>
</organism>
<dbReference type="AlphaFoldDB" id="H2C0V0"/>
<gene>
    <name evidence="1" type="ORF">MetMK1DRAFT_00001710</name>
</gene>
<dbReference type="Proteomes" id="UP000003980">
    <property type="component" value="Unassembled WGS sequence"/>
</dbReference>
<dbReference type="EMBL" id="JH597760">
    <property type="protein sequence ID" value="EHP71167.1"/>
    <property type="molecule type" value="Genomic_DNA"/>
</dbReference>
<evidence type="ECO:0000313" key="1">
    <source>
        <dbReference type="EMBL" id="EHP71167.1"/>
    </source>
</evidence>
<protein>
    <submittedName>
        <fullName evidence="1">Uncharacterized protein</fullName>
    </submittedName>
</protein>
<reference evidence="1 2" key="1">
    <citation type="submission" date="2012-01" db="EMBL/GenBank/DDBJ databases">
        <title>Improved High-Quality Draft sequence of Metallosphaera yellowstonensis MK1.</title>
        <authorList>
            <consortium name="US DOE Joint Genome Institute"/>
            <person name="Lucas S."/>
            <person name="Han J."/>
            <person name="Cheng J.-F."/>
            <person name="Goodwin L."/>
            <person name="Pitluck S."/>
            <person name="Peters L."/>
            <person name="Teshima H."/>
            <person name="Detter J.C."/>
            <person name="Han C."/>
            <person name="Tapia R."/>
            <person name="Land M."/>
            <person name="Hauser L."/>
            <person name="Kyrpides N."/>
            <person name="Kozubal M."/>
            <person name="Macur R.E."/>
            <person name="Jay Z."/>
            <person name="Inskeep W."/>
            <person name="Woyke T."/>
        </authorList>
    </citation>
    <scope>NUCLEOTIDE SEQUENCE [LARGE SCALE GENOMIC DNA]</scope>
    <source>
        <strain evidence="1 2">MK1</strain>
    </source>
</reference>
<proteinExistence type="predicted"/>
<keyword evidence="2" id="KW-1185">Reference proteome</keyword>
<evidence type="ECO:0000313" key="2">
    <source>
        <dbReference type="Proteomes" id="UP000003980"/>
    </source>
</evidence>
<name>H2C0V0_9CREN</name>
<feature type="non-terminal residue" evidence="1">
    <location>
        <position position="1"/>
    </location>
</feature>
<accession>H2C0V0</accession>